<evidence type="ECO:0000313" key="3">
    <source>
        <dbReference type="Proteomes" id="UP000298324"/>
    </source>
</evidence>
<feature type="transmembrane region" description="Helical" evidence="1">
    <location>
        <begin position="126"/>
        <end position="143"/>
    </location>
</feature>
<keyword evidence="1" id="KW-0472">Membrane</keyword>
<dbReference type="Proteomes" id="UP000298324">
    <property type="component" value="Unassembled WGS sequence"/>
</dbReference>
<keyword evidence="1" id="KW-1133">Transmembrane helix</keyword>
<name>A0A4Y7R9I8_9FIRM</name>
<accession>A0A4Y7R9I8</accession>
<feature type="transmembrane region" description="Helical" evidence="1">
    <location>
        <begin position="56"/>
        <end position="77"/>
    </location>
</feature>
<reference evidence="2 3" key="1">
    <citation type="journal article" date="2018" name="Environ. Microbiol.">
        <title>Novel energy conservation strategies and behaviour of Pelotomaculum schinkii driving syntrophic propionate catabolism.</title>
        <authorList>
            <person name="Hidalgo-Ahumada C.A.P."/>
            <person name="Nobu M.K."/>
            <person name="Narihiro T."/>
            <person name="Tamaki H."/>
            <person name="Liu W.T."/>
            <person name="Kamagata Y."/>
            <person name="Stams A.J.M."/>
            <person name="Imachi H."/>
            <person name="Sousa D.Z."/>
        </authorList>
    </citation>
    <scope>NUCLEOTIDE SEQUENCE [LARGE SCALE GENOMIC DNA]</scope>
    <source>
        <strain evidence="2 3">HH</strain>
    </source>
</reference>
<comment type="caution">
    <text evidence="2">The sequence shown here is derived from an EMBL/GenBank/DDBJ whole genome shotgun (WGS) entry which is preliminary data.</text>
</comment>
<keyword evidence="3" id="KW-1185">Reference proteome</keyword>
<gene>
    <name evidence="2" type="ORF">Psch_02420</name>
</gene>
<dbReference type="AlphaFoldDB" id="A0A4Y7R9I8"/>
<dbReference type="RefSeq" id="WP_190240450.1">
    <property type="nucleotide sequence ID" value="NZ_QFGA01000002.1"/>
</dbReference>
<dbReference type="EMBL" id="QFGA01000002">
    <property type="protein sequence ID" value="TEB05379.1"/>
    <property type="molecule type" value="Genomic_DNA"/>
</dbReference>
<feature type="transmembrane region" description="Helical" evidence="1">
    <location>
        <begin position="6"/>
        <end position="26"/>
    </location>
</feature>
<organism evidence="2 3">
    <name type="scientific">Pelotomaculum schinkii</name>
    <dbReference type="NCBI Taxonomy" id="78350"/>
    <lineage>
        <taxon>Bacteria</taxon>
        <taxon>Bacillati</taxon>
        <taxon>Bacillota</taxon>
        <taxon>Clostridia</taxon>
        <taxon>Eubacteriales</taxon>
        <taxon>Desulfotomaculaceae</taxon>
        <taxon>Pelotomaculum</taxon>
    </lineage>
</organism>
<keyword evidence="1" id="KW-0812">Transmembrane</keyword>
<protein>
    <submittedName>
        <fullName evidence="2">Uncharacterized protein</fullName>
    </submittedName>
</protein>
<sequence>MDSMPILSFLFYSLPESCLIFTFGLLIIGKKPGVPKTVLATIISALFSYIVRMMPIMFGIHTIIWAVIIFILFKYLFKLTMRQAFVATMLSLGTLIALEISVTHLLESKLGLTLEKIWGNPILRTILPLPQLVIWSIITLFIYKRKISLKVS</sequence>
<evidence type="ECO:0000313" key="2">
    <source>
        <dbReference type="EMBL" id="TEB05379.1"/>
    </source>
</evidence>
<feature type="transmembrane region" description="Helical" evidence="1">
    <location>
        <begin position="84"/>
        <end position="106"/>
    </location>
</feature>
<proteinExistence type="predicted"/>
<evidence type="ECO:0000256" key="1">
    <source>
        <dbReference type="SAM" id="Phobius"/>
    </source>
</evidence>